<dbReference type="InterPro" id="IPR035979">
    <property type="entry name" value="RBD_domain_sf"/>
</dbReference>
<evidence type="ECO:0000256" key="2">
    <source>
        <dbReference type="ARBA" id="ARBA00022617"/>
    </source>
</evidence>
<keyword evidence="13" id="KW-1185">Reference proteome</keyword>
<feature type="region of interest" description="Disordered" evidence="8">
    <location>
        <begin position="691"/>
        <end position="716"/>
    </location>
</feature>
<evidence type="ECO:0000256" key="6">
    <source>
        <dbReference type="ARBA" id="ARBA00023004"/>
    </source>
</evidence>
<keyword evidence="9" id="KW-1133">Transmembrane helix</keyword>
<dbReference type="SUPFAM" id="SSF55856">
    <property type="entry name" value="Cytochrome b5-like heme/steroid binding domain"/>
    <property type="match status" value="1"/>
</dbReference>
<dbReference type="SMART" id="SM01117">
    <property type="entry name" value="Cyt-b5"/>
    <property type="match status" value="1"/>
</dbReference>
<keyword evidence="4" id="KW-0677">Repeat</keyword>
<feature type="compositionally biased region" description="Low complexity" evidence="8">
    <location>
        <begin position="620"/>
        <end position="636"/>
    </location>
</feature>
<dbReference type="GO" id="GO:0003723">
    <property type="term" value="F:RNA binding"/>
    <property type="evidence" value="ECO:0007669"/>
    <property type="project" value="UniProtKB-UniRule"/>
</dbReference>
<dbReference type="CDD" id="cd12285">
    <property type="entry name" value="RRM3_RBM39_like"/>
    <property type="match status" value="1"/>
</dbReference>
<reference evidence="12 13" key="1">
    <citation type="submission" date="2016-05" db="EMBL/GenBank/DDBJ databases">
        <title>A degradative enzymes factory behind the ericoid mycorrhizal symbiosis.</title>
        <authorList>
            <consortium name="DOE Joint Genome Institute"/>
            <person name="Martino E."/>
            <person name="Morin E."/>
            <person name="Grelet G."/>
            <person name="Kuo A."/>
            <person name="Kohler A."/>
            <person name="Daghino S."/>
            <person name="Barry K."/>
            <person name="Choi C."/>
            <person name="Cichocki N."/>
            <person name="Clum A."/>
            <person name="Copeland A."/>
            <person name="Hainaut M."/>
            <person name="Haridas S."/>
            <person name="Labutti K."/>
            <person name="Lindquist E."/>
            <person name="Lipzen A."/>
            <person name="Khouja H.-R."/>
            <person name="Murat C."/>
            <person name="Ohm R."/>
            <person name="Olson A."/>
            <person name="Spatafora J."/>
            <person name="Veneault-Fourrey C."/>
            <person name="Henrissat B."/>
            <person name="Grigoriev I."/>
            <person name="Martin F."/>
            <person name="Perotto S."/>
        </authorList>
    </citation>
    <scope>NUCLEOTIDE SEQUENCE [LARGE SCALE GENOMIC DNA]</scope>
    <source>
        <strain evidence="12 13">UAMH 7357</strain>
    </source>
</reference>
<evidence type="ECO:0000256" key="4">
    <source>
        <dbReference type="ARBA" id="ARBA00022737"/>
    </source>
</evidence>
<name>A0A2J6Q6D8_9HELO</name>
<feature type="domain" description="RRM" evidence="10">
    <location>
        <begin position="729"/>
        <end position="813"/>
    </location>
</feature>
<dbReference type="STRING" id="1745343.A0A2J6Q6D8"/>
<feature type="transmembrane region" description="Helical" evidence="9">
    <location>
        <begin position="288"/>
        <end position="305"/>
    </location>
</feature>
<keyword evidence="2" id="KW-0349">Heme</keyword>
<evidence type="ECO:0000256" key="1">
    <source>
        <dbReference type="ARBA" id="ARBA00022553"/>
    </source>
</evidence>
<dbReference type="EMBL" id="KZ613479">
    <property type="protein sequence ID" value="PMD21829.1"/>
    <property type="molecule type" value="Genomic_DNA"/>
</dbReference>
<keyword evidence="5 7" id="KW-0694">RNA-binding</keyword>
<dbReference type="PROSITE" id="PS50102">
    <property type="entry name" value="RRM"/>
    <property type="match status" value="3"/>
</dbReference>
<dbReference type="Gene3D" id="3.30.70.330">
    <property type="match status" value="3"/>
</dbReference>
<dbReference type="SMART" id="SM00360">
    <property type="entry name" value="RRM"/>
    <property type="match status" value="3"/>
</dbReference>
<keyword evidence="9" id="KW-0472">Membrane</keyword>
<feature type="region of interest" description="Disordered" evidence="8">
    <location>
        <begin position="620"/>
        <end position="675"/>
    </location>
</feature>
<dbReference type="Gene3D" id="3.10.120.10">
    <property type="entry name" value="Cytochrome b5-like heme/steroid binding domain"/>
    <property type="match status" value="1"/>
</dbReference>
<feature type="domain" description="RRM" evidence="10">
    <location>
        <begin position="546"/>
        <end position="607"/>
    </location>
</feature>
<dbReference type="Pfam" id="PF00076">
    <property type="entry name" value="RRM_1"/>
    <property type="match status" value="2"/>
</dbReference>
<evidence type="ECO:0000259" key="11">
    <source>
        <dbReference type="PROSITE" id="PS50255"/>
    </source>
</evidence>
<feature type="transmembrane region" description="Helical" evidence="9">
    <location>
        <begin position="235"/>
        <end position="257"/>
    </location>
</feature>
<dbReference type="GO" id="GO:0006397">
    <property type="term" value="P:mRNA processing"/>
    <property type="evidence" value="ECO:0007669"/>
    <property type="project" value="InterPro"/>
</dbReference>
<dbReference type="InterPro" id="IPR001199">
    <property type="entry name" value="Cyt_B5-like_heme/steroid-bd"/>
</dbReference>
<dbReference type="Pfam" id="PF00173">
    <property type="entry name" value="Cyt-b5"/>
    <property type="match status" value="1"/>
</dbReference>
<protein>
    <submittedName>
        <fullName evidence="12">Splicing factor, CC1-like protein</fullName>
    </submittedName>
</protein>
<dbReference type="InterPro" id="IPR036400">
    <property type="entry name" value="Cyt_B5-like_heme/steroid_sf"/>
</dbReference>
<dbReference type="GO" id="GO:0020037">
    <property type="term" value="F:heme binding"/>
    <property type="evidence" value="ECO:0007669"/>
    <property type="project" value="InterPro"/>
</dbReference>
<dbReference type="PANTHER" id="PTHR48036">
    <property type="entry name" value="SPLICING FACTOR (PAD-1), PUTATIVE (AFU_ORTHOLOGUE AFUA_1G15810)-RELATED"/>
    <property type="match status" value="1"/>
</dbReference>
<feature type="transmembrane region" description="Helical" evidence="9">
    <location>
        <begin position="311"/>
        <end position="333"/>
    </location>
</feature>
<dbReference type="AlphaFoldDB" id="A0A2J6Q6D8"/>
<evidence type="ECO:0000313" key="13">
    <source>
        <dbReference type="Proteomes" id="UP000235672"/>
    </source>
</evidence>
<dbReference type="Proteomes" id="UP000235672">
    <property type="component" value="Unassembled WGS sequence"/>
</dbReference>
<evidence type="ECO:0000313" key="12">
    <source>
        <dbReference type="EMBL" id="PMD21829.1"/>
    </source>
</evidence>
<sequence>MSPSRTLPTFLQAEVAAHNTAKSCYVTMGNRVFDVTDFIESHPGGGELVLEYGGKDVTKILKNEASHAHSEAAYEVLDDSFVGFVATPKVIDTAVNSTHPDQIVPLPPTQAGMAELKENGVGAKVPVYATTGLSSEDDLSKETDLVNDYKTHKFLDLNKPLLMQVWFGGFEKDFYLEQVHRPRHYKGGESAPLFGNFLEPLSKTPWWVIPIVWLPPVSYGTYIARAGCSSLGEEVAYWFLGLFLWTLVEYIMHRFLFHLDSFLPNNRVAITLHFLLHGIHHYLPMDKLRLVMPPTLFLALAYPFWKLAHFVFYWNWSVATAVFCGGIFGYICYDLTHYFLHHRTLPCSSIKPIAMSSLDVEALLDSTANVTPVEQNGSAKSKEIDDRHKIERNDRRDRERNRDRRDRDDVEGTKPREDRRNGRRASKSPKRESTPPLTEDERDRRTVFVQQLAARLRTKELIAFFEKVGPVKEAQIVKDRVSGRSKGVGYVEFKNEESVPAAIQLTGQKLLGIPIIAQLTEAEKNRQVRNPEAAGSNPNQIPFHRLYNVFEPFGELEFVQLQKEEQGRSRGYGFVQFRDPNQAREALEKMNGFDLAGRPIRVGLGNDKFTPESTASLLQRFQGQSHQQQFQGSAFSGAGGRGPQASSGSNFDRGGGRDNDKGSGGASALDDTDVGGVNFNNYSRDALMRKLARTDEPAPAAKGRDERREILKPKTETKPLPVNVNMASRCVVLKNMFDPAEEEGENWEKELEDDVRAEAEEKYGHVVHIALDPNSQGDIYLKFDRVQGGENAIKGLNGRYFGGRMISATPVVDAVYSSLFSRTKAI</sequence>
<dbReference type="InterPro" id="IPR012677">
    <property type="entry name" value="Nucleotide-bd_a/b_plait_sf"/>
</dbReference>
<evidence type="ECO:0000256" key="8">
    <source>
        <dbReference type="SAM" id="MobiDB-lite"/>
    </source>
</evidence>
<dbReference type="FunFam" id="3.30.70.330:FF:000172">
    <property type="entry name" value="RNA splicing factor Pad-1"/>
    <property type="match status" value="1"/>
</dbReference>
<dbReference type="PROSITE" id="PS50255">
    <property type="entry name" value="CYTOCHROME_B5_2"/>
    <property type="match status" value="1"/>
</dbReference>
<keyword evidence="3" id="KW-0479">Metal-binding</keyword>
<dbReference type="GO" id="GO:0005634">
    <property type="term" value="C:nucleus"/>
    <property type="evidence" value="ECO:0007669"/>
    <property type="project" value="InterPro"/>
</dbReference>
<dbReference type="SUPFAM" id="SSF54928">
    <property type="entry name" value="RNA-binding domain, RBD"/>
    <property type="match status" value="2"/>
</dbReference>
<evidence type="ECO:0000256" key="3">
    <source>
        <dbReference type="ARBA" id="ARBA00022723"/>
    </source>
</evidence>
<dbReference type="InterPro" id="IPR029123">
    <property type="entry name" value="RBM39_linker"/>
</dbReference>
<evidence type="ECO:0000256" key="9">
    <source>
        <dbReference type="SAM" id="Phobius"/>
    </source>
</evidence>
<dbReference type="InterPro" id="IPR000504">
    <property type="entry name" value="RRM_dom"/>
</dbReference>
<dbReference type="OrthoDB" id="5411533at2759"/>
<dbReference type="GO" id="GO:0046872">
    <property type="term" value="F:metal ion binding"/>
    <property type="evidence" value="ECO:0007669"/>
    <property type="project" value="UniProtKB-KW"/>
</dbReference>
<feature type="region of interest" description="Disordered" evidence="8">
    <location>
        <begin position="371"/>
        <end position="444"/>
    </location>
</feature>
<feature type="domain" description="RRM" evidence="10">
    <location>
        <begin position="445"/>
        <end position="522"/>
    </location>
</feature>
<evidence type="ECO:0000256" key="5">
    <source>
        <dbReference type="ARBA" id="ARBA00022884"/>
    </source>
</evidence>
<dbReference type="FunFam" id="3.30.70.330:FF:000876">
    <property type="entry name" value="RNA splicing factor (Pad-1), putative"/>
    <property type="match status" value="1"/>
</dbReference>
<proteinExistence type="predicted"/>
<feature type="compositionally biased region" description="Basic and acidic residues" evidence="8">
    <location>
        <begin position="380"/>
        <end position="420"/>
    </location>
</feature>
<dbReference type="PROSITE" id="PS00191">
    <property type="entry name" value="CYTOCHROME_B5_1"/>
    <property type="match status" value="1"/>
</dbReference>
<evidence type="ECO:0000259" key="10">
    <source>
        <dbReference type="PROSITE" id="PS50102"/>
    </source>
</evidence>
<gene>
    <name evidence="12" type="ORF">NA56DRAFT_678921</name>
</gene>
<keyword evidence="1" id="KW-0597">Phosphoprotein</keyword>
<organism evidence="12 13">
    <name type="scientific">Hyaloscypha hepaticicola</name>
    <dbReference type="NCBI Taxonomy" id="2082293"/>
    <lineage>
        <taxon>Eukaryota</taxon>
        <taxon>Fungi</taxon>
        <taxon>Dikarya</taxon>
        <taxon>Ascomycota</taxon>
        <taxon>Pezizomycotina</taxon>
        <taxon>Leotiomycetes</taxon>
        <taxon>Helotiales</taxon>
        <taxon>Hyaloscyphaceae</taxon>
        <taxon>Hyaloscypha</taxon>
    </lineage>
</organism>
<accession>A0A2J6Q6D8</accession>
<dbReference type="InterPro" id="IPR006509">
    <property type="entry name" value="RBM39_SF"/>
</dbReference>
<dbReference type="NCBIfam" id="TIGR01622">
    <property type="entry name" value="SF-CC1"/>
    <property type="match status" value="1"/>
</dbReference>
<dbReference type="CDD" id="cd12283">
    <property type="entry name" value="RRM1_RBM39_like"/>
    <property type="match status" value="1"/>
</dbReference>
<dbReference type="InterPro" id="IPR018506">
    <property type="entry name" value="Cyt_B5_heme-BS"/>
</dbReference>
<feature type="domain" description="Cytochrome b5 heme-binding" evidence="11">
    <location>
        <begin position="7"/>
        <end position="86"/>
    </location>
</feature>
<keyword evidence="6" id="KW-0408">Iron</keyword>
<evidence type="ECO:0000256" key="7">
    <source>
        <dbReference type="PROSITE-ProRule" id="PRU00176"/>
    </source>
</evidence>
<feature type="compositionally biased region" description="Basic and acidic residues" evidence="8">
    <location>
        <begin position="429"/>
        <end position="444"/>
    </location>
</feature>
<keyword evidence="9" id="KW-0812">Transmembrane</keyword>
<dbReference type="Pfam" id="PF15519">
    <property type="entry name" value="RBM39linker"/>
    <property type="match status" value="1"/>
</dbReference>